<dbReference type="EMBL" id="UOEU01000806">
    <property type="protein sequence ID" value="VAW40641.1"/>
    <property type="molecule type" value="Genomic_DNA"/>
</dbReference>
<sequence length="121" mass="13646">ERKQIGILTNNAQSPWLKQLANVLGVLGELTICAESMLDEEPDEDYDLIIVDASGLKMDLAERVVWLNGRFPKAPIIVLTSSPTWRRARDVLQAGAADYMRRSFDDDRLLARCRSLMNCLP</sequence>
<organism evidence="2">
    <name type="scientific">hydrothermal vent metagenome</name>
    <dbReference type="NCBI Taxonomy" id="652676"/>
    <lineage>
        <taxon>unclassified sequences</taxon>
        <taxon>metagenomes</taxon>
        <taxon>ecological metagenomes</taxon>
    </lineage>
</organism>
<dbReference type="GO" id="GO:0000160">
    <property type="term" value="P:phosphorelay signal transduction system"/>
    <property type="evidence" value="ECO:0007669"/>
    <property type="project" value="InterPro"/>
</dbReference>
<name>A0A3B0VCM2_9ZZZZ</name>
<dbReference type="SUPFAM" id="SSF52172">
    <property type="entry name" value="CheY-like"/>
    <property type="match status" value="1"/>
</dbReference>
<dbReference type="Pfam" id="PF00072">
    <property type="entry name" value="Response_reg"/>
    <property type="match status" value="1"/>
</dbReference>
<reference evidence="2" key="1">
    <citation type="submission" date="2018-06" db="EMBL/GenBank/DDBJ databases">
        <authorList>
            <person name="Zhirakovskaya E."/>
        </authorList>
    </citation>
    <scope>NUCLEOTIDE SEQUENCE</scope>
</reference>
<accession>A0A3B0VCM2</accession>
<gene>
    <name evidence="2" type="ORF">MNBD_CHLOROFLEXI01-3504</name>
</gene>
<dbReference type="InterPro" id="IPR011006">
    <property type="entry name" value="CheY-like_superfamily"/>
</dbReference>
<proteinExistence type="predicted"/>
<feature type="non-terminal residue" evidence="2">
    <location>
        <position position="1"/>
    </location>
</feature>
<dbReference type="AlphaFoldDB" id="A0A3B0VCM2"/>
<dbReference type="Gene3D" id="3.40.50.2300">
    <property type="match status" value="1"/>
</dbReference>
<feature type="domain" description="Response regulatory" evidence="1">
    <location>
        <begin position="1"/>
        <end position="117"/>
    </location>
</feature>
<protein>
    <recommendedName>
        <fullName evidence="1">Response regulatory domain-containing protein</fullName>
    </recommendedName>
</protein>
<dbReference type="InterPro" id="IPR001789">
    <property type="entry name" value="Sig_transdc_resp-reg_receiver"/>
</dbReference>
<evidence type="ECO:0000259" key="1">
    <source>
        <dbReference type="PROSITE" id="PS50110"/>
    </source>
</evidence>
<dbReference type="PROSITE" id="PS50110">
    <property type="entry name" value="RESPONSE_REGULATORY"/>
    <property type="match status" value="1"/>
</dbReference>
<evidence type="ECO:0000313" key="2">
    <source>
        <dbReference type="EMBL" id="VAW40641.1"/>
    </source>
</evidence>